<evidence type="ECO:0000259" key="7">
    <source>
        <dbReference type="Pfam" id="PF07195"/>
    </source>
</evidence>
<evidence type="ECO:0000256" key="3">
    <source>
        <dbReference type="ARBA" id="ARBA00023054"/>
    </source>
</evidence>
<evidence type="ECO:0000313" key="9">
    <source>
        <dbReference type="Proteomes" id="UP000616608"/>
    </source>
</evidence>
<evidence type="ECO:0000256" key="1">
    <source>
        <dbReference type="ARBA" id="ARBA00009764"/>
    </source>
</evidence>
<dbReference type="GO" id="GO:0071973">
    <property type="term" value="P:bacterial-type flagellum-dependent cell motility"/>
    <property type="evidence" value="ECO:0007669"/>
    <property type="project" value="TreeGrafter"/>
</dbReference>
<dbReference type="InterPro" id="IPR003481">
    <property type="entry name" value="FliD_N"/>
</dbReference>
<comment type="subunit">
    <text evidence="2 5">Homopentamer.</text>
</comment>
<reference evidence="8" key="2">
    <citation type="submission" date="2020-09" db="EMBL/GenBank/DDBJ databases">
        <authorList>
            <person name="Sun Q."/>
            <person name="Zhou Y."/>
        </authorList>
    </citation>
    <scope>NUCLEOTIDE SEQUENCE</scope>
    <source>
        <strain evidence="8">CGMCC 1.15760</strain>
    </source>
</reference>
<dbReference type="Proteomes" id="UP000616608">
    <property type="component" value="Unassembled WGS sequence"/>
</dbReference>
<dbReference type="Pfam" id="PF07195">
    <property type="entry name" value="FliD_C"/>
    <property type="match status" value="2"/>
</dbReference>
<dbReference type="Pfam" id="PF02465">
    <property type="entry name" value="FliD_N"/>
    <property type="match status" value="1"/>
</dbReference>
<dbReference type="AlphaFoldDB" id="A0A917FXS8"/>
<dbReference type="GO" id="GO:0009421">
    <property type="term" value="C:bacterial-type flagellum filament cap"/>
    <property type="evidence" value="ECO:0007669"/>
    <property type="project" value="InterPro"/>
</dbReference>
<reference evidence="8" key="1">
    <citation type="journal article" date="2014" name="Int. J. Syst. Evol. Microbiol.">
        <title>Complete genome sequence of Corynebacterium casei LMG S-19264T (=DSM 44701T), isolated from a smear-ripened cheese.</title>
        <authorList>
            <consortium name="US DOE Joint Genome Institute (JGI-PGF)"/>
            <person name="Walter F."/>
            <person name="Albersmeier A."/>
            <person name="Kalinowski J."/>
            <person name="Ruckert C."/>
        </authorList>
    </citation>
    <scope>NUCLEOTIDE SEQUENCE</scope>
    <source>
        <strain evidence="8">CGMCC 1.15760</strain>
    </source>
</reference>
<evidence type="ECO:0000256" key="2">
    <source>
        <dbReference type="ARBA" id="ARBA00011255"/>
    </source>
</evidence>
<name>A0A917FXS8_9BACI</name>
<protein>
    <recommendedName>
        <fullName evidence="5">Flagellar hook-associated protein 2</fullName>
        <shortName evidence="5">HAP2</shortName>
    </recommendedName>
    <alternativeName>
        <fullName evidence="5">Flagellar cap protein</fullName>
    </alternativeName>
</protein>
<feature type="domain" description="Flagellar hook-associated protein 2 C-terminal" evidence="7">
    <location>
        <begin position="223"/>
        <end position="331"/>
    </location>
</feature>
<keyword evidence="5" id="KW-0964">Secreted</keyword>
<evidence type="ECO:0000256" key="5">
    <source>
        <dbReference type="RuleBase" id="RU362066"/>
    </source>
</evidence>
<accession>A0A917FXS8</accession>
<comment type="caution">
    <text evidence="8">The sequence shown here is derived from an EMBL/GenBank/DDBJ whole genome shotgun (WGS) entry which is preliminary data.</text>
</comment>
<comment type="subcellular location">
    <subcellularLocation>
        <location evidence="5">Secreted</location>
    </subcellularLocation>
    <subcellularLocation>
        <location evidence="5">Bacterial flagellum</location>
    </subcellularLocation>
</comment>
<dbReference type="InterPro" id="IPR040026">
    <property type="entry name" value="FliD"/>
</dbReference>
<dbReference type="InterPro" id="IPR010809">
    <property type="entry name" value="FliD_C"/>
</dbReference>
<keyword evidence="4 5" id="KW-0975">Bacterial flagellum</keyword>
<feature type="domain" description="Flagellar hook-associated protein 2 N-terminal" evidence="6">
    <location>
        <begin position="10"/>
        <end position="106"/>
    </location>
</feature>
<keyword evidence="3 5" id="KW-0175">Coiled coil</keyword>
<dbReference type="GO" id="GO:0005576">
    <property type="term" value="C:extracellular region"/>
    <property type="evidence" value="ECO:0007669"/>
    <property type="project" value="UniProtKB-SubCell"/>
</dbReference>
<proteinExistence type="inferred from homology"/>
<dbReference type="RefSeq" id="WP_188613391.1">
    <property type="nucleotide sequence ID" value="NZ_BMJT01000001.1"/>
</dbReference>
<keyword evidence="9" id="KW-1185">Reference proteome</keyword>
<feature type="coiled-coil region" evidence="5">
    <location>
        <begin position="395"/>
        <end position="429"/>
    </location>
</feature>
<dbReference type="PANTHER" id="PTHR30288:SF0">
    <property type="entry name" value="FLAGELLAR HOOK-ASSOCIATED PROTEIN 2"/>
    <property type="match status" value="1"/>
</dbReference>
<organism evidence="8 9">
    <name type="scientific">Lysinibacillus alkalisoli</name>
    <dbReference type="NCBI Taxonomy" id="1911548"/>
    <lineage>
        <taxon>Bacteria</taxon>
        <taxon>Bacillati</taxon>
        <taxon>Bacillota</taxon>
        <taxon>Bacilli</taxon>
        <taxon>Bacillales</taxon>
        <taxon>Bacillaceae</taxon>
        <taxon>Lysinibacillus</taxon>
    </lineage>
</organism>
<comment type="similarity">
    <text evidence="1 5">Belongs to the FliD family.</text>
</comment>
<evidence type="ECO:0000256" key="4">
    <source>
        <dbReference type="ARBA" id="ARBA00023143"/>
    </source>
</evidence>
<dbReference type="GO" id="GO:0009424">
    <property type="term" value="C:bacterial-type flagellum hook"/>
    <property type="evidence" value="ECO:0007669"/>
    <property type="project" value="UniProtKB-UniRule"/>
</dbReference>
<sequence>MVMRVGGLASGMDIDALVEKLMQAERVPLDKTFQKKQTYEWQRDAYRGVNTQLTTFSNYLFDDIILSGKMNQKIGTSTNSDLVSVKANAGATGNITIGGVSQLAKASQNVGAQTGYSGSTLLKDIDSSMGSSISLRAINADGNLAEEATEITFDPNKHTVDDLVKKINESNAGVTAIFENGKLSVTAKYTGKVQDGAGEIIDESNNSVFQKLGFSDSVLSNNGQNAKFEVNGIQTERSSNTFTISGYELTLKQTFNAGEVANKSFQDAVNKLTKAEEDVVAFTDAFNHKNNALISAAQAFTEAYDNKFQNNSSLEGDYLAMDKSALKSLTSDDIATLTSLKGKSDTELATALEALPDSDTKTKLMAMDVADVERFATHSDDLAQFQDIYAKQQTSVMAEEEAKVAETELDSAKLKVEALKIEKDEAENFKNANPITGTTVAPVTMTATSDTKAAMEQITEFIDKYNEMIDSFNNQLKETKYRDFPPLTAEQRKDMSESEQKLWDEKAKSGMLRNDQIVRDGMSQMRMSLMTPMDGLSDETMNSLAKIGITTSDKLKDGGKLIIKDKAKLEEALTKDANQVHRLFASTGEKDDNGKVIESTRGIAWRLRDSMRVMSTEIEKKAGNESAVNNTFTLGKKINETDDRIKALQVKLKDIEARYWKQFSAMEQAIQKANEQAGMFAQFGQ</sequence>
<evidence type="ECO:0000259" key="6">
    <source>
        <dbReference type="Pfam" id="PF02465"/>
    </source>
</evidence>
<dbReference type="GO" id="GO:0007155">
    <property type="term" value="P:cell adhesion"/>
    <property type="evidence" value="ECO:0007669"/>
    <property type="project" value="InterPro"/>
</dbReference>
<comment type="function">
    <text evidence="5">Required for morphogenesis and for the elongation of the flagellar filament by facilitating polymerization of the flagellin monomers at the tip of growing filament. Forms a capping structure, which prevents flagellin subunits (transported through the central channel of the flagellum) from leaking out without polymerization at the distal end.</text>
</comment>
<dbReference type="PANTHER" id="PTHR30288">
    <property type="entry name" value="FLAGELLAR CAP/ASSEMBLY PROTEIN FLID"/>
    <property type="match status" value="1"/>
</dbReference>
<feature type="domain" description="Flagellar hook-associated protein 2 C-terminal" evidence="7">
    <location>
        <begin position="436"/>
        <end position="675"/>
    </location>
</feature>
<gene>
    <name evidence="8" type="ORF">GCM10007425_04560</name>
</gene>
<evidence type="ECO:0000313" key="8">
    <source>
        <dbReference type="EMBL" id="GGG13365.1"/>
    </source>
</evidence>
<dbReference type="EMBL" id="BMJT01000001">
    <property type="protein sequence ID" value="GGG13365.1"/>
    <property type="molecule type" value="Genomic_DNA"/>
</dbReference>